<dbReference type="RefSeq" id="WP_068350032.1">
    <property type="nucleotide sequence ID" value="NZ_CP016033.1"/>
</dbReference>
<keyword evidence="3" id="KW-1185">Reference proteome</keyword>
<proteinExistence type="predicted"/>
<accession>A0A192D3C1</accession>
<evidence type="ECO:0000259" key="1">
    <source>
        <dbReference type="Pfam" id="PF01370"/>
    </source>
</evidence>
<dbReference type="OrthoDB" id="9812470at2"/>
<name>A0A192D3C1_9SPHN</name>
<dbReference type="SUPFAM" id="SSF51735">
    <property type="entry name" value="NAD(P)-binding Rossmann-fold domains"/>
    <property type="match status" value="1"/>
</dbReference>
<dbReference type="STRING" id="1112.A9D12_04065"/>
<feature type="domain" description="NAD-dependent epimerase/dehydratase" evidence="1">
    <location>
        <begin position="59"/>
        <end position="199"/>
    </location>
</feature>
<dbReference type="Pfam" id="PF01370">
    <property type="entry name" value="Epimerase"/>
    <property type="match status" value="1"/>
</dbReference>
<evidence type="ECO:0000313" key="2">
    <source>
        <dbReference type="EMBL" id="ANK12254.1"/>
    </source>
</evidence>
<dbReference type="Proteomes" id="UP000078263">
    <property type="component" value="Chromosome"/>
</dbReference>
<organism evidence="2 3">
    <name type="scientific">Erythrobacter neustonensis</name>
    <dbReference type="NCBI Taxonomy" id="1112"/>
    <lineage>
        <taxon>Bacteria</taxon>
        <taxon>Pseudomonadati</taxon>
        <taxon>Pseudomonadota</taxon>
        <taxon>Alphaproteobacteria</taxon>
        <taxon>Sphingomonadales</taxon>
        <taxon>Erythrobacteraceae</taxon>
        <taxon>Erythrobacter/Porphyrobacter group</taxon>
        <taxon>Erythrobacter</taxon>
    </lineage>
</organism>
<protein>
    <recommendedName>
        <fullName evidence="1">NAD-dependent epimerase/dehydratase domain-containing protein</fullName>
    </recommendedName>
</protein>
<dbReference type="KEGG" id="pns:A9D12_04065"/>
<dbReference type="AlphaFoldDB" id="A0A192D3C1"/>
<dbReference type="InterPro" id="IPR036291">
    <property type="entry name" value="NAD(P)-bd_dom_sf"/>
</dbReference>
<dbReference type="Gene3D" id="3.40.50.720">
    <property type="entry name" value="NAD(P)-binding Rossmann-like Domain"/>
    <property type="match status" value="1"/>
</dbReference>
<reference evidence="2 3" key="1">
    <citation type="submission" date="2016-05" db="EMBL/GenBank/DDBJ databases">
        <title>Compelete Genome Sequence of Bacteriochlorophyll-Synthesizing Bacterium Porphyrobacter neustonensis DSM 9434.</title>
        <authorList>
            <person name="Shi X.-L."/>
            <person name="Wu Y.-H."/>
            <person name="Cheng H."/>
            <person name="Xu L."/>
            <person name="Zhang X.-Q."/>
            <person name="Wang C.-S."/>
            <person name="Xu X.-W."/>
        </authorList>
    </citation>
    <scope>NUCLEOTIDE SEQUENCE [LARGE SCALE GENOMIC DNA]</scope>
    <source>
        <strain evidence="2 3">DSM 9434</strain>
    </source>
</reference>
<gene>
    <name evidence="2" type="ORF">A9D12_04065</name>
</gene>
<sequence>MTLADLSRGPVGLIGHTGFVGGALLRQARFDACFNSGNIGNIEGASFATLVCAAAPGSMIEANRAPERDAAAIEALIARLDTVRAERFVLMSSIAVLADFAGGDDEATHAYQQELAYGRHRRMLEAFVEARFPGSLIVRLPALFGAGLRKNFLFDLLNPVPAMLTASRRDDVAAMLGGDLAAWLDELYVSDPATGLLKLDREALNADPRRPALEAALDAVGASAVQFHHRETTYQYYDTDRLWQDVGIAVEARLTHLHLAPEPLRAADIHMRLTGRPMPETAARLHREDMRTAHAGLWGAEGAYQFSAADTLESLARFCTGQRERTA</sequence>
<evidence type="ECO:0000313" key="3">
    <source>
        <dbReference type="Proteomes" id="UP000078263"/>
    </source>
</evidence>
<dbReference type="InterPro" id="IPR001509">
    <property type="entry name" value="Epimerase_deHydtase"/>
</dbReference>
<dbReference type="EMBL" id="CP016033">
    <property type="protein sequence ID" value="ANK12254.1"/>
    <property type="molecule type" value="Genomic_DNA"/>
</dbReference>